<protein>
    <submittedName>
        <fullName evidence="1">Uncharacterized protein</fullName>
    </submittedName>
</protein>
<dbReference type="EMBL" id="JAQZHK010000022">
    <property type="protein sequence ID" value="MDY3513735.1"/>
    <property type="molecule type" value="Genomic_DNA"/>
</dbReference>
<dbReference type="AlphaFoldDB" id="A0AAP6LLU2"/>
<proteinExistence type="predicted"/>
<accession>A0AAP6LLU2</accession>
<evidence type="ECO:0000313" key="1">
    <source>
        <dbReference type="EMBL" id="MDY3513735.1"/>
    </source>
</evidence>
<gene>
    <name evidence="1" type="ORF">PG303_11015</name>
</gene>
<reference evidence="1" key="1">
    <citation type="submission" date="2023-01" db="EMBL/GenBank/DDBJ databases">
        <title>Genome-based studies on antimicrobial resistance profiles of Riemerella anatipestifer in China, 1994 to 2021.</title>
        <authorList>
            <person name="Yang Z."/>
            <person name="Zhu D."/>
        </authorList>
    </citation>
    <scope>NUCLEOTIDE SEQUENCE</scope>
    <source>
        <strain evidence="1">RCAD1218</strain>
    </source>
</reference>
<sequence>MPYLTDFSYRQLIDRIEIKDIERIDLHFFKKNIYENERIFYFFNQLELKKLFIEKILLSGEEKYNLVHKEVPEREDNYKYVLSIKGNVKYHKTNECPALFKGFKNFFMPECVVRFAEIDREKHKELVDEIRKWFIENNYTVERYENGEINDTILTNHFNSIFPEKYNIERITRSQIKEGDFKWYVERKSKGPIQIEQKFDNEEFLKNIDDLIVRREMLCGSPTMQNLSKYDFLVEKEDFEIKTKIFESIDNGFLKMVDKVFLDTYGIENLRKFWRNHLEIKRIATNQLSEYFKWTYNYNIQTFKEVFLDDFNLKPCHLCYGI</sequence>
<organism evidence="1 2">
    <name type="scientific">Riemerella anatipestifer</name>
    <name type="common">Moraxella anatipestifer</name>
    <dbReference type="NCBI Taxonomy" id="34085"/>
    <lineage>
        <taxon>Bacteria</taxon>
        <taxon>Pseudomonadati</taxon>
        <taxon>Bacteroidota</taxon>
        <taxon>Flavobacteriia</taxon>
        <taxon>Flavobacteriales</taxon>
        <taxon>Weeksellaceae</taxon>
        <taxon>Riemerella</taxon>
    </lineage>
</organism>
<evidence type="ECO:0000313" key="2">
    <source>
        <dbReference type="Proteomes" id="UP001284033"/>
    </source>
</evidence>
<name>A0AAP6LLU2_RIEAN</name>
<dbReference type="RefSeq" id="WP_154469523.1">
    <property type="nucleotide sequence ID" value="NZ_CP110126.1"/>
</dbReference>
<comment type="caution">
    <text evidence="1">The sequence shown here is derived from an EMBL/GenBank/DDBJ whole genome shotgun (WGS) entry which is preliminary data.</text>
</comment>
<dbReference type="Proteomes" id="UP001284033">
    <property type="component" value="Unassembled WGS sequence"/>
</dbReference>